<evidence type="ECO:0000259" key="3">
    <source>
        <dbReference type="PROSITE" id="PS50238"/>
    </source>
</evidence>
<dbReference type="InterPro" id="IPR036390">
    <property type="entry name" value="WH_DNA-bd_sf"/>
</dbReference>
<dbReference type="PROSITE" id="PS50010">
    <property type="entry name" value="DH_2"/>
    <property type="match status" value="1"/>
</dbReference>
<dbReference type="InterPro" id="IPR000219">
    <property type="entry name" value="DH_dom"/>
</dbReference>
<protein>
    <submittedName>
        <fullName evidence="4">RhoGAP-domain-containing protein</fullName>
    </submittedName>
</protein>
<dbReference type="InterPro" id="IPR000198">
    <property type="entry name" value="RhoGAP_dom"/>
</dbReference>
<feature type="domain" description="Rho-GAP" evidence="3">
    <location>
        <begin position="501"/>
        <end position="703"/>
    </location>
</feature>
<reference evidence="4 5" key="1">
    <citation type="journal article" date="2015" name="Genome Biol. Evol.">
        <title>Phylogenomic analyses indicate that early fungi evolved digesting cell walls of algal ancestors of land plants.</title>
        <authorList>
            <person name="Chang Y."/>
            <person name="Wang S."/>
            <person name="Sekimoto S."/>
            <person name="Aerts A.L."/>
            <person name="Choi C."/>
            <person name="Clum A."/>
            <person name="LaButti K.M."/>
            <person name="Lindquist E.A."/>
            <person name="Yee Ngan C."/>
            <person name="Ohm R.A."/>
            <person name="Salamov A.A."/>
            <person name="Grigoriev I.V."/>
            <person name="Spatafora J.W."/>
            <person name="Berbee M.L."/>
        </authorList>
    </citation>
    <scope>NUCLEOTIDE SEQUENCE [LARGE SCALE GENOMIC DNA]</scope>
    <source>
        <strain evidence="4 5">JEL478</strain>
    </source>
</reference>
<gene>
    <name evidence="4" type="ORF">M427DRAFT_331419</name>
</gene>
<dbReference type="Pfam" id="PF00620">
    <property type="entry name" value="RhoGAP"/>
    <property type="match status" value="1"/>
</dbReference>
<dbReference type="PANTHER" id="PTHR46572">
    <property type="entry name" value="RHO1 GDP-GTP EXCHANGE PROTEIN 1-RELATED"/>
    <property type="match status" value="1"/>
</dbReference>
<dbReference type="SUPFAM" id="SSF46785">
    <property type="entry name" value="Winged helix' DNA-binding domain"/>
    <property type="match status" value="1"/>
</dbReference>
<dbReference type="GO" id="GO:0035556">
    <property type="term" value="P:intracellular signal transduction"/>
    <property type="evidence" value="ECO:0007669"/>
    <property type="project" value="InterPro"/>
</dbReference>
<dbReference type="InterPro" id="IPR000591">
    <property type="entry name" value="DEP_dom"/>
</dbReference>
<dbReference type="GO" id="GO:0005085">
    <property type="term" value="F:guanyl-nucleotide exchange factor activity"/>
    <property type="evidence" value="ECO:0007669"/>
    <property type="project" value="InterPro"/>
</dbReference>
<dbReference type="PROSITE" id="PS50186">
    <property type="entry name" value="DEP"/>
    <property type="match status" value="1"/>
</dbReference>
<dbReference type="SUPFAM" id="SSF48065">
    <property type="entry name" value="DBL homology domain (DH-domain)"/>
    <property type="match status" value="1"/>
</dbReference>
<dbReference type="InterPro" id="IPR052233">
    <property type="entry name" value="Rho-type_GEFs"/>
</dbReference>
<dbReference type="SMART" id="SM00325">
    <property type="entry name" value="RhoGEF"/>
    <property type="match status" value="1"/>
</dbReference>
<dbReference type="EMBL" id="KQ965764">
    <property type="protein sequence ID" value="KXS15165.1"/>
    <property type="molecule type" value="Genomic_DNA"/>
</dbReference>
<dbReference type="PANTHER" id="PTHR46572:SF2">
    <property type="entry name" value="RHO1 GDP-GTP EXCHANGE PROTEIN 1-RELATED"/>
    <property type="match status" value="1"/>
</dbReference>
<evidence type="ECO:0000259" key="2">
    <source>
        <dbReference type="PROSITE" id="PS50186"/>
    </source>
</evidence>
<dbReference type="Gene3D" id="1.20.900.10">
    <property type="entry name" value="Dbl homology (DH) domain"/>
    <property type="match status" value="1"/>
</dbReference>
<dbReference type="SMART" id="SM00049">
    <property type="entry name" value="DEP"/>
    <property type="match status" value="1"/>
</dbReference>
<dbReference type="SMART" id="SM00324">
    <property type="entry name" value="RhoGAP"/>
    <property type="match status" value="1"/>
</dbReference>
<organism evidence="4 5">
    <name type="scientific">Gonapodya prolifera (strain JEL478)</name>
    <name type="common">Monoblepharis prolifera</name>
    <dbReference type="NCBI Taxonomy" id="1344416"/>
    <lineage>
        <taxon>Eukaryota</taxon>
        <taxon>Fungi</taxon>
        <taxon>Fungi incertae sedis</taxon>
        <taxon>Chytridiomycota</taxon>
        <taxon>Chytridiomycota incertae sedis</taxon>
        <taxon>Monoblepharidomycetes</taxon>
        <taxon>Monoblepharidales</taxon>
        <taxon>Gonapodyaceae</taxon>
        <taxon>Gonapodya</taxon>
    </lineage>
</organism>
<proteinExistence type="predicted"/>
<dbReference type="InterPro" id="IPR035899">
    <property type="entry name" value="DBL_dom_sf"/>
</dbReference>
<feature type="domain" description="DH" evidence="1">
    <location>
        <begin position="238"/>
        <end position="428"/>
    </location>
</feature>
<sequence length="760" mass="85842">MSSRGVSPSSKKVRAIAKLAIVGSSLVGALSPKSTKRSHQSSSALSDDDLGLLDEIARLFSARITTKTHRLGRQDFKNSFSGEDAVTLLTSIVGSDIRAESVVIGSELQRIGVFRHVLFDGAFEDSGSVLYQLTSPISTPSSAPILPVPKPIAPPRENLKLLSVDFGPSIGNFSFDEFVQGVEREDGKLSRESRQRMPALVGRLRSLLRLAEGQKLDATWSESVPQSVLLSISSDERIRQEAIFELVKVQREFVEDLRNVKKFYMDELRQQSIIEPERLRAFMRNVFRNIDGDLLDWNAALSEAMERRQRSSLLVERVGDVFLSPIGTKSLEAFREYGRAQFYSRWWVKRERLQNSSFDSFAEMRSRLPIFRRLPLESYLTRPSAHLAHLPLIFEVILKRTPNHHPDRIDLADALKKVRDCLSEINFVTGELTNLNEEPVGHHVIFQRNATQRLEEIFGESLSYSESPKSGLDLTLRPSYLPRTITDHDLTSRSHVGTFGVPLEDLVERTGETVMIKTDSGYCGVTVPAVVAECVRHIRRKDMRVEHAFRKSGNIRRLKRITEILDDNPDAFECLVEESVIQLAALLKKFLRELPEPLMTFKLYRWFTASQLFDDREMQFQIIHYTFYLLPKANRDLLHFLSHTLRDVANAALNSGGAELALSNLATVIGPNVLFAKHHDPTEYDSAATAVFRTILERQEDLIIIPGDLYPEPARPSSINTTRSVSSADSASQVVLPYRKRIAERGFIESNLGRRTAMTV</sequence>
<accession>A0A139AFG8</accession>
<dbReference type="Proteomes" id="UP000070544">
    <property type="component" value="Unassembled WGS sequence"/>
</dbReference>
<evidence type="ECO:0000313" key="5">
    <source>
        <dbReference type="Proteomes" id="UP000070544"/>
    </source>
</evidence>
<evidence type="ECO:0000259" key="1">
    <source>
        <dbReference type="PROSITE" id="PS50010"/>
    </source>
</evidence>
<evidence type="ECO:0000313" key="4">
    <source>
        <dbReference type="EMBL" id="KXS15165.1"/>
    </source>
</evidence>
<name>A0A139AFG8_GONPJ</name>
<keyword evidence="5" id="KW-1185">Reference proteome</keyword>
<dbReference type="InterPro" id="IPR008936">
    <property type="entry name" value="Rho_GTPase_activation_prot"/>
</dbReference>
<dbReference type="SUPFAM" id="SSF48350">
    <property type="entry name" value="GTPase activation domain, GAP"/>
    <property type="match status" value="1"/>
</dbReference>
<dbReference type="Pfam" id="PF00621">
    <property type="entry name" value="RhoGEF"/>
    <property type="match status" value="1"/>
</dbReference>
<dbReference type="InterPro" id="IPR036388">
    <property type="entry name" value="WH-like_DNA-bd_sf"/>
</dbReference>
<dbReference type="PROSITE" id="PS50238">
    <property type="entry name" value="RHOGAP"/>
    <property type="match status" value="1"/>
</dbReference>
<dbReference type="Gene3D" id="1.10.10.10">
    <property type="entry name" value="Winged helix-like DNA-binding domain superfamily/Winged helix DNA-binding domain"/>
    <property type="match status" value="1"/>
</dbReference>
<dbReference type="CDD" id="cd04371">
    <property type="entry name" value="DEP"/>
    <property type="match status" value="1"/>
</dbReference>
<dbReference type="STRING" id="1344416.A0A139AFG8"/>
<dbReference type="AlphaFoldDB" id="A0A139AFG8"/>
<dbReference type="Pfam" id="PF00610">
    <property type="entry name" value="DEP"/>
    <property type="match status" value="1"/>
</dbReference>
<dbReference type="Gene3D" id="1.10.555.10">
    <property type="entry name" value="Rho GTPase activation protein"/>
    <property type="match status" value="1"/>
</dbReference>
<feature type="domain" description="DEP" evidence="2">
    <location>
        <begin position="60"/>
        <end position="135"/>
    </location>
</feature>
<dbReference type="OrthoDB" id="20689at2759"/>